<evidence type="ECO:0000313" key="6">
    <source>
        <dbReference type="EMBL" id="ODR98466.1"/>
    </source>
</evidence>
<keyword evidence="7" id="KW-1185">Reference proteome</keyword>
<organism evidence="6 7">
    <name type="scientific">Methyloceanibacter methanicus</name>
    <dbReference type="NCBI Taxonomy" id="1774968"/>
    <lineage>
        <taxon>Bacteria</taxon>
        <taxon>Pseudomonadati</taxon>
        <taxon>Pseudomonadota</taxon>
        <taxon>Alphaproteobacteria</taxon>
        <taxon>Hyphomicrobiales</taxon>
        <taxon>Hyphomicrobiaceae</taxon>
        <taxon>Methyloceanibacter</taxon>
    </lineage>
</organism>
<keyword evidence="2 4" id="KW-0479">Metal-binding</keyword>
<dbReference type="AlphaFoldDB" id="A0A1E3VZZ0"/>
<evidence type="ECO:0000256" key="3">
    <source>
        <dbReference type="ARBA" id="ARBA00023004"/>
    </source>
</evidence>
<evidence type="ECO:0000256" key="1">
    <source>
        <dbReference type="ARBA" id="ARBA00022617"/>
    </source>
</evidence>
<evidence type="ECO:0000256" key="4">
    <source>
        <dbReference type="PROSITE-ProRule" id="PRU00433"/>
    </source>
</evidence>
<gene>
    <name evidence="6" type="ORF">AUC68_08530</name>
</gene>
<dbReference type="SUPFAM" id="SSF46626">
    <property type="entry name" value="Cytochrome c"/>
    <property type="match status" value="2"/>
</dbReference>
<dbReference type="EMBL" id="LPWG01000013">
    <property type="protein sequence ID" value="ODR98466.1"/>
    <property type="molecule type" value="Genomic_DNA"/>
</dbReference>
<dbReference type="PANTHER" id="PTHR35008:SF8">
    <property type="entry name" value="ALCOHOL DEHYDROGENASE CYTOCHROME C SUBUNIT"/>
    <property type="match status" value="1"/>
</dbReference>
<evidence type="ECO:0000313" key="7">
    <source>
        <dbReference type="Proteomes" id="UP000094501"/>
    </source>
</evidence>
<dbReference type="InterPro" id="IPR009056">
    <property type="entry name" value="Cyt_c-like_dom"/>
</dbReference>
<dbReference type="GO" id="GO:0009055">
    <property type="term" value="F:electron transfer activity"/>
    <property type="evidence" value="ECO:0007669"/>
    <property type="project" value="InterPro"/>
</dbReference>
<dbReference type="PROSITE" id="PS51007">
    <property type="entry name" value="CYTC"/>
    <property type="match status" value="2"/>
</dbReference>
<accession>A0A1E3VZZ0</accession>
<dbReference type="Pfam" id="PF00034">
    <property type="entry name" value="Cytochrom_C"/>
    <property type="match status" value="1"/>
</dbReference>
<evidence type="ECO:0000259" key="5">
    <source>
        <dbReference type="PROSITE" id="PS51007"/>
    </source>
</evidence>
<protein>
    <recommendedName>
        <fullName evidence="5">Cytochrome c domain-containing protein</fullName>
    </recommendedName>
</protein>
<comment type="caution">
    <text evidence="6">The sequence shown here is derived from an EMBL/GenBank/DDBJ whole genome shotgun (WGS) entry which is preliminary data.</text>
</comment>
<dbReference type="GO" id="GO:0020037">
    <property type="term" value="F:heme binding"/>
    <property type="evidence" value="ECO:0007669"/>
    <property type="project" value="InterPro"/>
</dbReference>
<dbReference type="PANTHER" id="PTHR35008">
    <property type="entry name" value="BLL4482 PROTEIN-RELATED"/>
    <property type="match status" value="1"/>
</dbReference>
<dbReference type="InterPro" id="IPR036909">
    <property type="entry name" value="Cyt_c-like_dom_sf"/>
</dbReference>
<feature type="domain" description="Cytochrome c" evidence="5">
    <location>
        <begin position="194"/>
        <end position="303"/>
    </location>
</feature>
<dbReference type="Proteomes" id="UP000094501">
    <property type="component" value="Unassembled WGS sequence"/>
</dbReference>
<dbReference type="GO" id="GO:0046872">
    <property type="term" value="F:metal ion binding"/>
    <property type="evidence" value="ECO:0007669"/>
    <property type="project" value="UniProtKB-KW"/>
</dbReference>
<sequence>MVRKALLLAVALLLAAGLAFYLLTRPVTFSASDLPDHTPDVANGKLMFTAGGCAECHAAPAKGCDDLEIEDETRLAGGRCLKTDVGIFYVPNISPDEESGIGGWSTLDFVNAMKRGVAPGGVHLYPAFPYTSYQRMRFEDIIDLKAYLDTLPPVRSTVPANDLRFPYSVRRGVGLFQRLYVDGKTFAPDPKASEAVNRGGYLVEGPGHCTECHSPRNALGGIIAHEAFAGAVSPEGKGDAPNITPSEDGLGDWSAEDIAYFLETGSTPDFDVVGESMVPVQENMAQLPPGDREAIAAYLKTLPPRPDPSSTP</sequence>
<dbReference type="STRING" id="1774968.AUC68_08530"/>
<keyword evidence="3 4" id="KW-0408">Iron</keyword>
<dbReference type="OrthoDB" id="9811281at2"/>
<proteinExistence type="predicted"/>
<name>A0A1E3VZZ0_9HYPH</name>
<dbReference type="RefSeq" id="WP_069437920.1">
    <property type="nucleotide sequence ID" value="NZ_LPWG01000013.1"/>
</dbReference>
<keyword evidence="1 4" id="KW-0349">Heme</keyword>
<feature type="domain" description="Cytochrome c" evidence="5">
    <location>
        <begin position="39"/>
        <end position="152"/>
    </location>
</feature>
<reference evidence="6 7" key="1">
    <citation type="journal article" date="2016" name="Environ. Microbiol.">
        <title>New Methyloceanibacter diversity from North Sea sediments includes methanotroph containing solely the soluble methane monooxygenase.</title>
        <authorList>
            <person name="Vekeman B."/>
            <person name="Kerckhof F.M."/>
            <person name="Cremers G."/>
            <person name="de Vos P."/>
            <person name="Vandamme P."/>
            <person name="Boon N."/>
            <person name="Op den Camp H.J."/>
            <person name="Heylen K."/>
        </authorList>
    </citation>
    <scope>NUCLEOTIDE SEQUENCE [LARGE SCALE GENOMIC DNA]</scope>
    <source>
        <strain evidence="6 7">R-67174</strain>
    </source>
</reference>
<evidence type="ECO:0000256" key="2">
    <source>
        <dbReference type="ARBA" id="ARBA00022723"/>
    </source>
</evidence>
<dbReference type="InterPro" id="IPR051459">
    <property type="entry name" value="Cytochrome_c-type_DH"/>
</dbReference>
<dbReference type="Gene3D" id="1.10.760.10">
    <property type="entry name" value="Cytochrome c-like domain"/>
    <property type="match status" value="2"/>
</dbReference>